<comment type="caution">
    <text evidence="4">The sequence shown here is derived from an EMBL/GenBank/DDBJ whole genome shotgun (WGS) entry which is preliminary data.</text>
</comment>
<dbReference type="AlphaFoldDB" id="A0A9K3LKH8"/>
<accession>A0A9K3LKH8</accession>
<sequence length="823" mass="90731">MDLPIVRLDYAKRQPLLAWRFLSIFVWVDIVAISVAFNLPSRACVFPHNGYPFCNSSLPLDERIDDLISRLNLEEKPWLLTARYSPKGNISRLGIPEYDWGANCMHGVQSRCSPVRIENGTVVGGGQCPTSFPNANSLGSTFNKTLWKAMGTVIGLELRALWLQNVSENTPDRTPHLGLDCWSPNINIQRDPRWGRNLESPSEDPFLCGVYGTMHTLGLQNNSKLDHRYLQAVATLKHFDANSIEGPFWTPTGEWSARNGSITRHNTNAIISSYDMTTTYLPAFAMAVQKGGAAGIMCSFNRINGVPSCANEWLLQKVLRSDWKFRGYVTSDTGGLDDIRNAHHYTADWNETVAVALRAGCDIESAMWTARGENDGRYIDHIPNAVRLGLVSEADVDRAVRNALEIRFRLGLFDPVEDQPLWNISPEIVQSEPHVQLAKEATAQSLVLLKNDNNIVPIAPTNTIALIGPHIHDRSTILGNYLGEVCRGDKSNGCVTSIYEGFGNVTESVAGPLLAAEGCHVMGNDTSRFDEAVGIASTADTVVFVGGLDGGLEGEDKDRPDIRLPLIQQKLLHKIARVNPRVILVLLHGGMIGLDGVIDQVQAIVSMGYPGPYAGTVLPKALYGIENRAWGKTAITWYHDEITEKTNMLNFDMGRSPGRTYRYYNGNPNFRFGHGLNPLTKFELNFASSNLPACSANFVLRSTHSTFDISVSVANKGVKAADEVVMCYFVPLDIPRSEPASKLREQLFGFERIHLDPGASTIVSFPISEDALRLADYVGTPLTFSGQYLLSVTNGLDIVQQTIFVTKEGIICRDVPVLESSEH</sequence>
<dbReference type="Pfam" id="PF14310">
    <property type="entry name" value="Fn3-like"/>
    <property type="match status" value="1"/>
</dbReference>
<evidence type="ECO:0000256" key="2">
    <source>
        <dbReference type="SAM" id="Phobius"/>
    </source>
</evidence>
<feature type="transmembrane region" description="Helical" evidence="2">
    <location>
        <begin position="21"/>
        <end position="39"/>
    </location>
</feature>
<evidence type="ECO:0000259" key="3">
    <source>
        <dbReference type="SMART" id="SM01217"/>
    </source>
</evidence>
<protein>
    <submittedName>
        <fullName evidence="4">Glycoside hydrolase</fullName>
    </submittedName>
</protein>
<reference evidence="4" key="1">
    <citation type="journal article" date="2021" name="Sci. Rep.">
        <title>Diploid genomic architecture of Nitzschia inconspicua, an elite biomass production diatom.</title>
        <authorList>
            <person name="Oliver A."/>
            <person name="Podell S."/>
            <person name="Pinowska A."/>
            <person name="Traller J.C."/>
            <person name="Smith S.R."/>
            <person name="McClure R."/>
            <person name="Beliaev A."/>
            <person name="Bohutskyi P."/>
            <person name="Hill E.A."/>
            <person name="Rabines A."/>
            <person name="Zheng H."/>
            <person name="Allen L.Z."/>
            <person name="Kuo A."/>
            <person name="Grigoriev I.V."/>
            <person name="Allen A.E."/>
            <person name="Hazlebeck D."/>
            <person name="Allen E.E."/>
        </authorList>
    </citation>
    <scope>NUCLEOTIDE SEQUENCE</scope>
    <source>
        <strain evidence="4">Hildebrandi</strain>
    </source>
</reference>
<dbReference type="EMBL" id="JAGRRH010000010">
    <property type="protein sequence ID" value="KAG7363273.1"/>
    <property type="molecule type" value="Genomic_DNA"/>
</dbReference>
<reference evidence="4" key="2">
    <citation type="submission" date="2021-04" db="EMBL/GenBank/DDBJ databases">
        <authorList>
            <person name="Podell S."/>
        </authorList>
    </citation>
    <scope>NUCLEOTIDE SEQUENCE</scope>
    <source>
        <strain evidence="4">Hildebrandi</strain>
    </source>
</reference>
<dbReference type="InterPro" id="IPR002772">
    <property type="entry name" value="Glyco_hydro_3_C"/>
</dbReference>
<dbReference type="InterPro" id="IPR001764">
    <property type="entry name" value="Glyco_hydro_3_N"/>
</dbReference>
<keyword evidence="2" id="KW-1133">Transmembrane helix</keyword>
<dbReference type="InterPro" id="IPR044993">
    <property type="entry name" value="BXL"/>
</dbReference>
<organism evidence="4 5">
    <name type="scientific">Nitzschia inconspicua</name>
    <dbReference type="NCBI Taxonomy" id="303405"/>
    <lineage>
        <taxon>Eukaryota</taxon>
        <taxon>Sar</taxon>
        <taxon>Stramenopiles</taxon>
        <taxon>Ochrophyta</taxon>
        <taxon>Bacillariophyta</taxon>
        <taxon>Bacillariophyceae</taxon>
        <taxon>Bacillariophycidae</taxon>
        <taxon>Bacillariales</taxon>
        <taxon>Bacillariaceae</taxon>
        <taxon>Nitzschia</taxon>
    </lineage>
</organism>
<dbReference type="GO" id="GO:0031222">
    <property type="term" value="P:arabinan catabolic process"/>
    <property type="evidence" value="ECO:0007669"/>
    <property type="project" value="TreeGrafter"/>
</dbReference>
<dbReference type="PANTHER" id="PTHR42721:SF41">
    <property type="entry name" value="GLYCOSIDE HYDROLASE FAMILY 3 C-TERMINAL DOMAIN-CONTAINING PROTEIN"/>
    <property type="match status" value="1"/>
</dbReference>
<dbReference type="SMART" id="SM01217">
    <property type="entry name" value="Fn3_like"/>
    <property type="match status" value="1"/>
</dbReference>
<dbReference type="Pfam" id="PF00933">
    <property type="entry name" value="Glyco_hydro_3"/>
    <property type="match status" value="1"/>
</dbReference>
<dbReference type="InterPro" id="IPR026891">
    <property type="entry name" value="Fn3-like"/>
</dbReference>
<evidence type="ECO:0000256" key="1">
    <source>
        <dbReference type="ARBA" id="ARBA00022729"/>
    </source>
</evidence>
<dbReference type="GO" id="GO:0045493">
    <property type="term" value="P:xylan catabolic process"/>
    <property type="evidence" value="ECO:0007669"/>
    <property type="project" value="InterPro"/>
</dbReference>
<dbReference type="OrthoDB" id="430370at2759"/>
<dbReference type="GO" id="GO:0009044">
    <property type="term" value="F:xylan 1,4-beta-xylosidase activity"/>
    <property type="evidence" value="ECO:0007669"/>
    <property type="project" value="InterPro"/>
</dbReference>
<keyword evidence="1" id="KW-0732">Signal</keyword>
<keyword evidence="5" id="KW-1185">Reference proteome</keyword>
<evidence type="ECO:0000313" key="5">
    <source>
        <dbReference type="Proteomes" id="UP000693970"/>
    </source>
</evidence>
<dbReference type="GO" id="GO:0046556">
    <property type="term" value="F:alpha-L-arabinofuranosidase activity"/>
    <property type="evidence" value="ECO:0007669"/>
    <property type="project" value="TreeGrafter"/>
</dbReference>
<keyword evidence="2" id="KW-0812">Transmembrane</keyword>
<dbReference type="FunFam" id="3.20.20.300:FF:000015">
    <property type="entry name" value="Glycoside hydrolase, putative"/>
    <property type="match status" value="1"/>
</dbReference>
<keyword evidence="4" id="KW-0378">Hydrolase</keyword>
<dbReference type="Proteomes" id="UP000693970">
    <property type="component" value="Unassembled WGS sequence"/>
</dbReference>
<keyword evidence="2" id="KW-0472">Membrane</keyword>
<feature type="domain" description="Fibronectin type III-like" evidence="3">
    <location>
        <begin position="723"/>
        <end position="796"/>
    </location>
</feature>
<evidence type="ECO:0000313" key="4">
    <source>
        <dbReference type="EMBL" id="KAG7363273.1"/>
    </source>
</evidence>
<dbReference type="Pfam" id="PF01915">
    <property type="entry name" value="Glyco_hydro_3_C"/>
    <property type="match status" value="1"/>
</dbReference>
<proteinExistence type="predicted"/>
<dbReference type="PANTHER" id="PTHR42721">
    <property type="entry name" value="SUGAR HYDROLASE-RELATED"/>
    <property type="match status" value="1"/>
</dbReference>
<gene>
    <name evidence="4" type="ORF">IV203_026633</name>
</gene>
<name>A0A9K3LKH8_9STRA</name>